<evidence type="ECO:0000256" key="1">
    <source>
        <dbReference type="ARBA" id="ARBA00004196"/>
    </source>
</evidence>
<dbReference type="SUPFAM" id="SSF53807">
    <property type="entry name" value="Helical backbone' metal receptor"/>
    <property type="match status" value="1"/>
</dbReference>
<dbReference type="AlphaFoldDB" id="A0A077DBE6"/>
<dbReference type="FunFam" id="3.40.50.1980:FF:000012">
    <property type="entry name" value="Iron ABC transporter substrate-binding protein"/>
    <property type="match status" value="1"/>
</dbReference>
<evidence type="ECO:0000256" key="5">
    <source>
        <dbReference type="ARBA" id="ARBA00022729"/>
    </source>
</evidence>
<reference evidence="8 9" key="1">
    <citation type="journal article" date="2014" name="BMC Genomics">
        <title>A genomic perspective on a new bacterial genus and species from the Alcaligenaceae family, Basilea psittacipulmonis.</title>
        <authorList>
            <person name="Whiteson K.L."/>
            <person name="Hernandez D."/>
            <person name="Lazarevic V."/>
            <person name="Gaia N."/>
            <person name="Farinelli L."/>
            <person name="Francois P."/>
            <person name="Pilo P."/>
            <person name="Frey J."/>
            <person name="Schrenzel J."/>
        </authorList>
    </citation>
    <scope>NUCLEOTIDE SEQUENCE [LARGE SCALE GENOMIC DNA]</scope>
    <source>
        <strain evidence="8 9">DSM 24701</strain>
    </source>
</reference>
<evidence type="ECO:0000313" key="9">
    <source>
        <dbReference type="Proteomes" id="UP000028945"/>
    </source>
</evidence>
<keyword evidence="4" id="KW-0410">Iron transport</keyword>
<dbReference type="GO" id="GO:0030288">
    <property type="term" value="C:outer membrane-bounded periplasmic space"/>
    <property type="evidence" value="ECO:0007669"/>
    <property type="project" value="TreeGrafter"/>
</dbReference>
<sequence>MMKKRLFTLFATLFFGMASADTLTINTARGEVSLKTPIQTVAVFDLATADTLQALDVPIAGLPERTFTKYLAPLHAHAKSVGTVFEPNLEALAELNPDLIIVASRSSSKLSEVQKVSQSIDLTDKGADLLSDARNRIHTLGKIFQKEAQAQKLDDQLSQLIDETRAAVKDKGKTLMVMVNGNKLSTFGPKSRFGWIFNNLGITPADNDNVDATHGQPISNEYIQKVNPDWLIVLDRSAAIGEEGQAAAQTLNNPLVASTTAWKKGQVIYLDGASYVASGGYTQITQDLKNIKNAYSQAQ</sequence>
<dbReference type="RefSeq" id="WP_038498359.1">
    <property type="nucleotide sequence ID" value="NZ_AFWK01000114.1"/>
</dbReference>
<dbReference type="InterPro" id="IPR033870">
    <property type="entry name" value="FatB"/>
</dbReference>
<feature type="domain" description="Fe/B12 periplasmic-binding" evidence="7">
    <location>
        <begin position="40"/>
        <end position="299"/>
    </location>
</feature>
<dbReference type="PANTHER" id="PTHR30532">
    <property type="entry name" value="IRON III DICITRATE-BINDING PERIPLASMIC PROTEIN"/>
    <property type="match status" value="1"/>
</dbReference>
<dbReference type="Proteomes" id="UP000028945">
    <property type="component" value="Chromosome"/>
</dbReference>
<dbReference type="Pfam" id="PF01497">
    <property type="entry name" value="Peripla_BP_2"/>
    <property type="match status" value="1"/>
</dbReference>
<evidence type="ECO:0000256" key="6">
    <source>
        <dbReference type="SAM" id="SignalP"/>
    </source>
</evidence>
<dbReference type="HOGENOM" id="CLU_038034_3_0_4"/>
<keyword evidence="5 6" id="KW-0732">Signal</keyword>
<dbReference type="GO" id="GO:1901678">
    <property type="term" value="P:iron coordination entity transport"/>
    <property type="evidence" value="ECO:0007669"/>
    <property type="project" value="UniProtKB-ARBA"/>
</dbReference>
<evidence type="ECO:0000256" key="2">
    <source>
        <dbReference type="ARBA" id="ARBA00008814"/>
    </source>
</evidence>
<comment type="subcellular location">
    <subcellularLocation>
        <location evidence="1">Cell envelope</location>
    </subcellularLocation>
</comment>
<dbReference type="CDD" id="cd01140">
    <property type="entry name" value="FatB"/>
    <property type="match status" value="1"/>
</dbReference>
<feature type="signal peptide" evidence="6">
    <location>
        <begin position="1"/>
        <end position="20"/>
    </location>
</feature>
<gene>
    <name evidence="8" type="ORF">IX83_01575</name>
</gene>
<keyword evidence="3" id="KW-0813">Transport</keyword>
<dbReference type="EMBL" id="CP009238">
    <property type="protein sequence ID" value="AIL32175.1"/>
    <property type="molecule type" value="Genomic_DNA"/>
</dbReference>
<organism evidence="8 9">
    <name type="scientific">Basilea psittacipulmonis DSM 24701</name>
    <dbReference type="NCBI Taxonomy" id="1072685"/>
    <lineage>
        <taxon>Bacteria</taxon>
        <taxon>Pseudomonadati</taxon>
        <taxon>Pseudomonadota</taxon>
        <taxon>Betaproteobacteria</taxon>
        <taxon>Burkholderiales</taxon>
        <taxon>Alcaligenaceae</taxon>
        <taxon>Basilea</taxon>
    </lineage>
</organism>
<evidence type="ECO:0000256" key="4">
    <source>
        <dbReference type="ARBA" id="ARBA00022496"/>
    </source>
</evidence>
<keyword evidence="4" id="KW-0406">Ion transport</keyword>
<comment type="similarity">
    <text evidence="2">Belongs to the bacterial solute-binding protein 8 family.</text>
</comment>
<feature type="chain" id="PRO_5001717432" evidence="6">
    <location>
        <begin position="21"/>
        <end position="299"/>
    </location>
</feature>
<evidence type="ECO:0000259" key="7">
    <source>
        <dbReference type="PROSITE" id="PS50983"/>
    </source>
</evidence>
<dbReference type="Gene3D" id="3.40.50.1980">
    <property type="entry name" value="Nitrogenase molybdenum iron protein domain"/>
    <property type="match status" value="2"/>
</dbReference>
<dbReference type="STRING" id="1072685.IX83_01575"/>
<evidence type="ECO:0000313" key="8">
    <source>
        <dbReference type="EMBL" id="AIL32175.1"/>
    </source>
</evidence>
<proteinExistence type="inferred from homology"/>
<accession>A0A077DBE6</accession>
<dbReference type="KEGG" id="bpsi:IX83_01575"/>
<dbReference type="InterPro" id="IPR002491">
    <property type="entry name" value="ABC_transptr_periplasmic_BD"/>
</dbReference>
<dbReference type="InterPro" id="IPR051313">
    <property type="entry name" value="Bact_iron-sidero_bind"/>
</dbReference>
<dbReference type="OrthoDB" id="63946at2"/>
<keyword evidence="4" id="KW-0408">Iron</keyword>
<dbReference type="PROSITE" id="PS50983">
    <property type="entry name" value="FE_B12_PBP"/>
    <property type="match status" value="1"/>
</dbReference>
<keyword evidence="9" id="KW-1185">Reference proteome</keyword>
<dbReference type="eggNOG" id="COG4607">
    <property type="taxonomic scope" value="Bacteria"/>
</dbReference>
<protein>
    <submittedName>
        <fullName evidence="8">Enterochelin ABC transporter substrate-binding protein</fullName>
    </submittedName>
</protein>
<evidence type="ECO:0000256" key="3">
    <source>
        <dbReference type="ARBA" id="ARBA00022448"/>
    </source>
</evidence>
<dbReference type="PANTHER" id="PTHR30532:SF28">
    <property type="entry name" value="PETROBACTIN-BINDING PROTEIN YCLQ"/>
    <property type="match status" value="1"/>
</dbReference>
<name>A0A077DBE6_9BURK</name>